<dbReference type="GO" id="GO:0016787">
    <property type="term" value="F:hydrolase activity"/>
    <property type="evidence" value="ECO:0007669"/>
    <property type="project" value="UniProtKB-KW"/>
</dbReference>
<dbReference type="PANTHER" id="PTHR45763:SF46">
    <property type="entry name" value="AB HYDROLASE-1 DOMAIN-CONTAINING PROTEIN"/>
    <property type="match status" value="1"/>
</dbReference>
<dbReference type="SUPFAM" id="SSF53474">
    <property type="entry name" value="alpha/beta-Hydrolases"/>
    <property type="match status" value="1"/>
</dbReference>
<dbReference type="Proteomes" id="UP000236340">
    <property type="component" value="Unassembled WGS sequence"/>
</dbReference>
<organism evidence="2 3">
    <name type="scientific">Geothermobacter hydrogeniphilus</name>
    <dbReference type="NCBI Taxonomy" id="1969733"/>
    <lineage>
        <taxon>Bacteria</taxon>
        <taxon>Pseudomonadati</taxon>
        <taxon>Thermodesulfobacteriota</taxon>
        <taxon>Desulfuromonadia</taxon>
        <taxon>Desulfuromonadales</taxon>
        <taxon>Geothermobacteraceae</taxon>
        <taxon>Geothermobacter</taxon>
    </lineage>
</organism>
<evidence type="ECO:0000313" key="3">
    <source>
        <dbReference type="Proteomes" id="UP000236340"/>
    </source>
</evidence>
<dbReference type="PANTHER" id="PTHR45763">
    <property type="entry name" value="HYDROLASE, ALPHA/BETA FOLD FAMILY PROTEIN, EXPRESSED-RELATED"/>
    <property type="match status" value="1"/>
</dbReference>
<dbReference type="InterPro" id="IPR000073">
    <property type="entry name" value="AB_hydrolase_1"/>
</dbReference>
<dbReference type="InterPro" id="IPR029058">
    <property type="entry name" value="AB_hydrolase_fold"/>
</dbReference>
<dbReference type="AlphaFoldDB" id="A0A2K2H839"/>
<proteinExistence type="predicted"/>
<evidence type="ECO:0000259" key="1">
    <source>
        <dbReference type="Pfam" id="PF00561"/>
    </source>
</evidence>
<gene>
    <name evidence="2" type="ORF">C2E25_12125</name>
</gene>
<evidence type="ECO:0000313" key="2">
    <source>
        <dbReference type="EMBL" id="PNU19482.1"/>
    </source>
</evidence>
<comment type="caution">
    <text evidence="2">The sequence shown here is derived from an EMBL/GenBank/DDBJ whole genome shotgun (WGS) entry which is preliminary data.</text>
</comment>
<sequence>MTGWRGTDSTASTRYGAGSARRAANIRRISSGCSTSSFLSASTSRRLSWSLFSRRRDPFPQPGDACCSHSGRRFIMPSFQLYRLADGRCLAASEFGAADGLPLFYQHGFPGSRLEAALMDEVATEIGLRLIALDRPGYGRSDFCPARTLADWPTDLAAVADQLGIARFGLLGVSGGGPYAMVCRELLEERVLATGIVCGLGPLAGTGLLSEMEWPARFSFSVMAGYPRLAAPIFRLLVTPVLQRWPRLALRLLTVAAPRADRQVLRQRRVRERLTAAIGEAFRGGPDGVVHDLQLYTRGWQIPFGSGGGPLCFWHGLSDRTVPISHSHYLARCCPRAEVNPFAEEGHFSLPVRHGDSILAELKQIMEESDANH</sequence>
<name>A0A2K2H839_9BACT</name>
<dbReference type="Pfam" id="PF00561">
    <property type="entry name" value="Abhydrolase_1"/>
    <property type="match status" value="1"/>
</dbReference>
<reference evidence="2 3" key="1">
    <citation type="journal article" date="2018" name="Genome Announc.">
        <title>Genome Sequence of Geothermobacter sp. HR-1 Iron Reducer from the Loihi Seamount.</title>
        <authorList>
            <person name="Smith H."/>
            <person name="Abuyen K."/>
            <person name="Tremblay J."/>
            <person name="Savalia P."/>
            <person name="Perez-Rodriguez I."/>
            <person name="Emerson D."/>
            <person name="Tully B."/>
            <person name="Amend J."/>
        </authorList>
    </citation>
    <scope>NUCLEOTIDE SEQUENCE [LARGE SCALE GENOMIC DNA]</scope>
    <source>
        <strain evidence="2 3">HR-1</strain>
    </source>
</reference>
<dbReference type="Gene3D" id="3.40.50.1820">
    <property type="entry name" value="alpha/beta hydrolase"/>
    <property type="match status" value="1"/>
</dbReference>
<feature type="domain" description="AB hydrolase-1" evidence="1">
    <location>
        <begin position="102"/>
        <end position="350"/>
    </location>
</feature>
<keyword evidence="2" id="KW-0378">Hydrolase</keyword>
<accession>A0A2K2H839</accession>
<protein>
    <submittedName>
        <fullName evidence="2">Alpha/beta hydrolase</fullName>
    </submittedName>
</protein>
<dbReference type="EMBL" id="PPFX01000029">
    <property type="protein sequence ID" value="PNU19482.1"/>
    <property type="molecule type" value="Genomic_DNA"/>
</dbReference>